<dbReference type="AlphaFoldDB" id="A0A139A8F7"/>
<keyword evidence="8" id="KW-0464">Manganese</keyword>
<evidence type="ECO:0000256" key="3">
    <source>
        <dbReference type="ARBA" id="ARBA00013081"/>
    </source>
</evidence>
<evidence type="ECO:0000313" key="10">
    <source>
        <dbReference type="EMBL" id="KXS13091.1"/>
    </source>
</evidence>
<evidence type="ECO:0000256" key="4">
    <source>
        <dbReference type="ARBA" id="ARBA00022723"/>
    </source>
</evidence>
<proteinExistence type="inferred from homology"/>
<dbReference type="Proteomes" id="UP000070544">
    <property type="component" value="Unassembled WGS sequence"/>
</dbReference>
<keyword evidence="7" id="KW-0904">Protein phosphatase</keyword>
<dbReference type="SMART" id="SM00332">
    <property type="entry name" value="PP2Cc"/>
    <property type="match status" value="1"/>
</dbReference>
<keyword evidence="6" id="KW-0460">Magnesium</keyword>
<dbReference type="Gene3D" id="3.60.40.10">
    <property type="entry name" value="PPM-type phosphatase domain"/>
    <property type="match status" value="1"/>
</dbReference>
<dbReference type="CDD" id="cd00143">
    <property type="entry name" value="PP2Cc"/>
    <property type="match status" value="1"/>
</dbReference>
<sequence>MTAPVDLQVFTHSAQGSRDHQEDRLCIVNDRWRDRKEALFMVFDGHGTSDYAVHACKVLPGLILDSDAFRSGRYSDALADAFLNEDKLLKTDVAEAGTSTSMGMGMAGMTATKTGGTTATVGLVVGSRLYLANVGDSRAIISKSGPSGTRAIRISTDHKPSHTGEHTRLDASSPPAPVIGDRIHVHGHSLNMSRALGDFDYKQPANDASADWVTPAPHISVVEMTNGNEFLVLASDGLWDCFDDGQVMDIITTNKTRGSHIQDIVKVLVEKIAGSPGSDNVTILLVHFKWGEAEAEGEAKNQGVAA</sequence>
<gene>
    <name evidence="10" type="ORF">M427DRAFT_58989</name>
</gene>
<keyword evidence="11" id="KW-1185">Reference proteome</keyword>
<dbReference type="EC" id="3.1.3.16" evidence="3"/>
<name>A0A139A8F7_GONPJ</name>
<protein>
    <recommendedName>
        <fullName evidence="3">protein-serine/threonine phosphatase</fullName>
        <ecNumber evidence="3">3.1.3.16</ecNumber>
    </recommendedName>
</protein>
<dbReference type="GO" id="GO:0004722">
    <property type="term" value="F:protein serine/threonine phosphatase activity"/>
    <property type="evidence" value="ECO:0007669"/>
    <property type="project" value="UniProtKB-EC"/>
</dbReference>
<dbReference type="InterPro" id="IPR036457">
    <property type="entry name" value="PPM-type-like_dom_sf"/>
</dbReference>
<dbReference type="STRING" id="1344416.A0A139A8F7"/>
<feature type="domain" description="PPM-type phosphatase" evidence="9">
    <location>
        <begin position="8"/>
        <end position="288"/>
    </location>
</feature>
<dbReference type="OrthoDB" id="659at2759"/>
<keyword evidence="4" id="KW-0479">Metal-binding</keyword>
<evidence type="ECO:0000256" key="7">
    <source>
        <dbReference type="ARBA" id="ARBA00022912"/>
    </source>
</evidence>
<evidence type="ECO:0000256" key="6">
    <source>
        <dbReference type="ARBA" id="ARBA00022842"/>
    </source>
</evidence>
<evidence type="ECO:0000256" key="8">
    <source>
        <dbReference type="ARBA" id="ARBA00023211"/>
    </source>
</evidence>
<organism evidence="10 11">
    <name type="scientific">Gonapodya prolifera (strain JEL478)</name>
    <name type="common">Monoblepharis prolifera</name>
    <dbReference type="NCBI Taxonomy" id="1344416"/>
    <lineage>
        <taxon>Eukaryota</taxon>
        <taxon>Fungi</taxon>
        <taxon>Fungi incertae sedis</taxon>
        <taxon>Chytridiomycota</taxon>
        <taxon>Chytridiomycota incertae sedis</taxon>
        <taxon>Monoblepharidomycetes</taxon>
        <taxon>Monoblepharidales</taxon>
        <taxon>Gonapodyaceae</taxon>
        <taxon>Gonapodya</taxon>
    </lineage>
</organism>
<dbReference type="SUPFAM" id="SSF81606">
    <property type="entry name" value="PP2C-like"/>
    <property type="match status" value="1"/>
</dbReference>
<dbReference type="PANTHER" id="PTHR13832:SF803">
    <property type="entry name" value="PROTEIN PHOSPHATASE 1G"/>
    <property type="match status" value="1"/>
</dbReference>
<accession>A0A139A8F7</accession>
<reference evidence="10 11" key="1">
    <citation type="journal article" date="2015" name="Genome Biol. Evol.">
        <title>Phylogenomic analyses indicate that early fungi evolved digesting cell walls of algal ancestors of land plants.</title>
        <authorList>
            <person name="Chang Y."/>
            <person name="Wang S."/>
            <person name="Sekimoto S."/>
            <person name="Aerts A.L."/>
            <person name="Choi C."/>
            <person name="Clum A."/>
            <person name="LaButti K.M."/>
            <person name="Lindquist E.A."/>
            <person name="Yee Ngan C."/>
            <person name="Ohm R.A."/>
            <person name="Salamov A.A."/>
            <person name="Grigoriev I.V."/>
            <person name="Spatafora J.W."/>
            <person name="Berbee M.L."/>
        </authorList>
    </citation>
    <scope>NUCLEOTIDE SEQUENCE [LARGE SCALE GENOMIC DNA]</scope>
    <source>
        <strain evidence="10 11">JEL478</strain>
    </source>
</reference>
<evidence type="ECO:0000256" key="2">
    <source>
        <dbReference type="ARBA" id="ARBA00006702"/>
    </source>
</evidence>
<dbReference type="EMBL" id="KQ965782">
    <property type="protein sequence ID" value="KXS13091.1"/>
    <property type="molecule type" value="Genomic_DNA"/>
</dbReference>
<dbReference type="SMART" id="SM00331">
    <property type="entry name" value="PP2C_SIG"/>
    <property type="match status" value="1"/>
</dbReference>
<comment type="similarity">
    <text evidence="2">Belongs to the PP2C family.</text>
</comment>
<evidence type="ECO:0000259" key="9">
    <source>
        <dbReference type="PROSITE" id="PS51746"/>
    </source>
</evidence>
<dbReference type="Pfam" id="PF00481">
    <property type="entry name" value="PP2C"/>
    <property type="match status" value="1"/>
</dbReference>
<dbReference type="PANTHER" id="PTHR13832">
    <property type="entry name" value="PROTEIN PHOSPHATASE 2C"/>
    <property type="match status" value="1"/>
</dbReference>
<evidence type="ECO:0000256" key="5">
    <source>
        <dbReference type="ARBA" id="ARBA00022801"/>
    </source>
</evidence>
<keyword evidence="5" id="KW-0378">Hydrolase</keyword>
<dbReference type="GO" id="GO:0046872">
    <property type="term" value="F:metal ion binding"/>
    <property type="evidence" value="ECO:0007669"/>
    <property type="project" value="UniProtKB-KW"/>
</dbReference>
<dbReference type="InterPro" id="IPR001932">
    <property type="entry name" value="PPM-type_phosphatase-like_dom"/>
</dbReference>
<dbReference type="PROSITE" id="PS51746">
    <property type="entry name" value="PPM_2"/>
    <property type="match status" value="1"/>
</dbReference>
<evidence type="ECO:0000256" key="1">
    <source>
        <dbReference type="ARBA" id="ARBA00001936"/>
    </source>
</evidence>
<comment type="cofactor">
    <cofactor evidence="1">
        <name>Mn(2+)</name>
        <dbReference type="ChEBI" id="CHEBI:29035"/>
    </cofactor>
</comment>
<evidence type="ECO:0000313" key="11">
    <source>
        <dbReference type="Proteomes" id="UP000070544"/>
    </source>
</evidence>
<dbReference type="InterPro" id="IPR015655">
    <property type="entry name" value="PP2C"/>
</dbReference>